<dbReference type="AlphaFoldDB" id="A0A154V4X0"/>
<dbReference type="Proteomes" id="UP000076218">
    <property type="component" value="Unassembled WGS sequence"/>
</dbReference>
<evidence type="ECO:0000313" key="2">
    <source>
        <dbReference type="Proteomes" id="UP000076218"/>
    </source>
</evidence>
<comment type="caution">
    <text evidence="1">The sequence shown here is derived from an EMBL/GenBank/DDBJ whole genome shotgun (WGS) entry which is preliminary data.</text>
</comment>
<reference evidence="1 2" key="1">
    <citation type="submission" date="2016-01" db="EMBL/GenBank/DDBJ databases">
        <title>Draft genome sequence of Clavibacter michiganensis subsp. tessellarius DOAB 609.</title>
        <authorList>
            <person name="Tambong J.T."/>
        </authorList>
    </citation>
    <scope>NUCLEOTIDE SEQUENCE [LARGE SCALE GENOMIC DNA]</scope>
    <source>
        <strain evidence="1 2">DOAB 609</strain>
    </source>
</reference>
<sequence>MSATLDEYSSDEWGRPLESLEVTADQEAPTNAYVLPSGSLSALWSVRDRGLVGGAKRNTEQGIALRTSGLTGKFGAPTAAGVTLTGVIAHAGYRLVAERRSAEGTATWSLWARRDLSVTLVREDGQEKLDVIPFSTAVARLVGWLGISPYWPVPEGDEPGAHVIGDADIDARIRGDFVEVPSWAAESLARRWRGTWSSASVGVPDSDDGLPLVIMDGNIHVRDRVEGGSLLSVVPSYWAYSAIFDLIGRTGTRR</sequence>
<proteinExistence type="predicted"/>
<dbReference type="EMBL" id="LQXA01000006">
    <property type="protein sequence ID" value="KZC96367.1"/>
    <property type="molecule type" value="Genomic_DNA"/>
</dbReference>
<organism evidence="1 2">
    <name type="scientific">Clavibacter tessellarius</name>
    <dbReference type="NCBI Taxonomy" id="31965"/>
    <lineage>
        <taxon>Bacteria</taxon>
        <taxon>Bacillati</taxon>
        <taxon>Actinomycetota</taxon>
        <taxon>Actinomycetes</taxon>
        <taxon>Micrococcales</taxon>
        <taxon>Microbacteriaceae</taxon>
        <taxon>Clavibacter</taxon>
    </lineage>
</organism>
<accession>A0A154V4X0</accession>
<name>A0A154V4X0_9MICO</name>
<gene>
    <name evidence="1" type="ORF">AWH51_03160</name>
</gene>
<evidence type="ECO:0000313" key="1">
    <source>
        <dbReference type="EMBL" id="KZC96367.1"/>
    </source>
</evidence>
<protein>
    <submittedName>
        <fullName evidence="1">Uncharacterized protein</fullName>
    </submittedName>
</protein>